<accession>A0ABR4BH06</accession>
<organism evidence="9 10">
    <name type="scientific">Lepraria finkii</name>
    <dbReference type="NCBI Taxonomy" id="1340010"/>
    <lineage>
        <taxon>Eukaryota</taxon>
        <taxon>Fungi</taxon>
        <taxon>Dikarya</taxon>
        <taxon>Ascomycota</taxon>
        <taxon>Pezizomycotina</taxon>
        <taxon>Lecanoromycetes</taxon>
        <taxon>OSLEUM clade</taxon>
        <taxon>Lecanoromycetidae</taxon>
        <taxon>Lecanorales</taxon>
        <taxon>Lecanorineae</taxon>
        <taxon>Stereocaulaceae</taxon>
        <taxon>Lepraria</taxon>
    </lineage>
</organism>
<feature type="transmembrane region" description="Helical" evidence="7">
    <location>
        <begin position="20"/>
        <end position="44"/>
    </location>
</feature>
<proteinExistence type="inferred from homology"/>
<dbReference type="InterPro" id="IPR049326">
    <property type="entry name" value="Rhodopsin_dom_fungi"/>
</dbReference>
<keyword evidence="4 7" id="KW-0472">Membrane</keyword>
<evidence type="ECO:0000256" key="7">
    <source>
        <dbReference type="SAM" id="Phobius"/>
    </source>
</evidence>
<evidence type="ECO:0000256" key="1">
    <source>
        <dbReference type="ARBA" id="ARBA00004141"/>
    </source>
</evidence>
<evidence type="ECO:0000313" key="10">
    <source>
        <dbReference type="Proteomes" id="UP001590951"/>
    </source>
</evidence>
<dbReference type="PANTHER" id="PTHR33048">
    <property type="entry name" value="PTH11-LIKE INTEGRAL MEMBRANE PROTEIN (AFU_ORTHOLOGUE AFUA_5G11245)"/>
    <property type="match status" value="1"/>
</dbReference>
<feature type="region of interest" description="Disordered" evidence="6">
    <location>
        <begin position="297"/>
        <end position="316"/>
    </location>
</feature>
<feature type="domain" description="Rhodopsin" evidence="8">
    <location>
        <begin position="40"/>
        <end position="284"/>
    </location>
</feature>
<keyword evidence="10" id="KW-1185">Reference proteome</keyword>
<keyword evidence="2 7" id="KW-0812">Transmembrane</keyword>
<comment type="similarity">
    <text evidence="5">Belongs to the SAT4 family.</text>
</comment>
<evidence type="ECO:0000256" key="4">
    <source>
        <dbReference type="ARBA" id="ARBA00023136"/>
    </source>
</evidence>
<evidence type="ECO:0000256" key="2">
    <source>
        <dbReference type="ARBA" id="ARBA00022692"/>
    </source>
</evidence>
<comment type="caution">
    <text evidence="9">The sequence shown here is derived from an EMBL/GenBank/DDBJ whole genome shotgun (WGS) entry which is preliminary data.</text>
</comment>
<dbReference type="InterPro" id="IPR052337">
    <property type="entry name" value="SAT4-like"/>
</dbReference>
<dbReference type="Pfam" id="PF20684">
    <property type="entry name" value="Fung_rhodopsin"/>
    <property type="match status" value="1"/>
</dbReference>
<evidence type="ECO:0000313" key="9">
    <source>
        <dbReference type="EMBL" id="KAL2057099.1"/>
    </source>
</evidence>
<gene>
    <name evidence="9" type="ORF">ABVK25_002838</name>
</gene>
<feature type="transmembrane region" description="Helical" evidence="7">
    <location>
        <begin position="260"/>
        <end position="283"/>
    </location>
</feature>
<dbReference type="Proteomes" id="UP001590951">
    <property type="component" value="Unassembled WGS sequence"/>
</dbReference>
<evidence type="ECO:0000256" key="3">
    <source>
        <dbReference type="ARBA" id="ARBA00022989"/>
    </source>
</evidence>
<comment type="subcellular location">
    <subcellularLocation>
        <location evidence="1">Membrane</location>
        <topology evidence="1">Multi-pass membrane protein</topology>
    </subcellularLocation>
</comment>
<evidence type="ECO:0000256" key="6">
    <source>
        <dbReference type="SAM" id="MobiDB-lite"/>
    </source>
</evidence>
<sequence length="413" mass="45533">MATPGISSLPEPPDGDRNKGAATIIVGTIFGSLGLVLVSMRLWVRARIIKKLGSDDLFIFLGLICMIAVLVMEGLEVKYGVGRHQYYLNLNPHLLEQESNAIALVYISETIFIVSVLFTRISICLFLLRIFGTKKVWRWGLYSIIAFVIITGLPAGIMVLLQCHPTRRMWQPSQPGTCWSPEVGLGVGDYNGAASVLCDWTLATLPIAFMWNVQMSIRIKVGICVLMSMGFFSGICAILRTVMLKGEKTRDVSWNLVNLMIWGGLEGTIGIIAACIPTIKPLFNPIIRHSRSSSKAWSRKLTSDGGNSQHEAEDKRRLHDVSVSLSILPPLPSSSDSPLGVSDRNHVEICGGRRVQGPEERNLVGTIPETRTREEDGIRKETTFSLDSFHAGAGKAWFERAHTADQQVVFNSV</sequence>
<keyword evidence="3 7" id="KW-1133">Transmembrane helix</keyword>
<evidence type="ECO:0000259" key="8">
    <source>
        <dbReference type="Pfam" id="PF20684"/>
    </source>
</evidence>
<feature type="transmembrane region" description="Helical" evidence="7">
    <location>
        <begin position="101"/>
        <end position="128"/>
    </location>
</feature>
<reference evidence="9 10" key="1">
    <citation type="submission" date="2024-09" db="EMBL/GenBank/DDBJ databases">
        <title>Rethinking Asexuality: The Enigmatic Case of Functional Sexual Genes in Lepraria (Stereocaulaceae).</title>
        <authorList>
            <person name="Doellman M."/>
            <person name="Sun Y."/>
            <person name="Barcenas-Pena A."/>
            <person name="Lumbsch H.T."/>
            <person name="Grewe F."/>
        </authorList>
    </citation>
    <scope>NUCLEOTIDE SEQUENCE [LARGE SCALE GENOMIC DNA]</scope>
    <source>
        <strain evidence="9 10">Grewe 0041</strain>
    </source>
</reference>
<name>A0ABR4BH06_9LECA</name>
<protein>
    <recommendedName>
        <fullName evidence="8">Rhodopsin domain-containing protein</fullName>
    </recommendedName>
</protein>
<feature type="transmembrane region" description="Helical" evidence="7">
    <location>
        <begin position="56"/>
        <end position="81"/>
    </location>
</feature>
<feature type="transmembrane region" description="Helical" evidence="7">
    <location>
        <begin position="140"/>
        <end position="161"/>
    </location>
</feature>
<evidence type="ECO:0000256" key="5">
    <source>
        <dbReference type="ARBA" id="ARBA00038359"/>
    </source>
</evidence>
<dbReference type="EMBL" id="JBHFEH010000006">
    <property type="protein sequence ID" value="KAL2057099.1"/>
    <property type="molecule type" value="Genomic_DNA"/>
</dbReference>
<feature type="transmembrane region" description="Helical" evidence="7">
    <location>
        <begin position="221"/>
        <end position="240"/>
    </location>
</feature>
<dbReference type="PANTHER" id="PTHR33048:SF146">
    <property type="entry name" value="INTEGRAL MEMBRANE PROTEIN"/>
    <property type="match status" value="1"/>
</dbReference>